<dbReference type="GO" id="GO:0003824">
    <property type="term" value="F:catalytic activity"/>
    <property type="evidence" value="ECO:0007669"/>
    <property type="project" value="TreeGrafter"/>
</dbReference>
<dbReference type="Gene3D" id="3.30.70.100">
    <property type="match status" value="1"/>
</dbReference>
<dbReference type="PROSITE" id="PS51725">
    <property type="entry name" value="ABM"/>
    <property type="match status" value="1"/>
</dbReference>
<dbReference type="PANTHER" id="PTHR33336">
    <property type="entry name" value="QUINOL MONOOXYGENASE YGIN-RELATED"/>
    <property type="match status" value="1"/>
</dbReference>
<name>A0A6J6Z9I7_9ZZZZ</name>
<evidence type="ECO:0000313" key="3">
    <source>
        <dbReference type="EMBL" id="CAB4989192.1"/>
    </source>
</evidence>
<dbReference type="InterPro" id="IPR007138">
    <property type="entry name" value="ABM_dom"/>
</dbReference>
<dbReference type="InterPro" id="IPR050744">
    <property type="entry name" value="AI-2_Isomerase_LsrG"/>
</dbReference>
<reference evidence="2" key="1">
    <citation type="submission" date="2020-05" db="EMBL/GenBank/DDBJ databases">
        <authorList>
            <person name="Chiriac C."/>
            <person name="Salcher M."/>
            <person name="Ghai R."/>
            <person name="Kavagutti S V."/>
        </authorList>
    </citation>
    <scope>NUCLEOTIDE SEQUENCE</scope>
</reference>
<dbReference type="AlphaFoldDB" id="A0A6J6Z9I7"/>
<evidence type="ECO:0000259" key="1">
    <source>
        <dbReference type="PROSITE" id="PS51725"/>
    </source>
</evidence>
<dbReference type="InterPro" id="IPR011008">
    <property type="entry name" value="Dimeric_a/b-barrel"/>
</dbReference>
<proteinExistence type="predicted"/>
<sequence>MSGDDREMIVIQGHFDVHAEDCAAYEALVVPMQQASSAEEGCVTYVFSKDLEVAGRYRLGECWETDEALKAHFQMPHMATLQAGLKSVRLQEVAVWRYEVTGHSRLM</sequence>
<dbReference type="EMBL" id="CAFBON010000096">
    <property type="protein sequence ID" value="CAB4989192.1"/>
    <property type="molecule type" value="Genomic_DNA"/>
</dbReference>
<evidence type="ECO:0000313" key="2">
    <source>
        <dbReference type="EMBL" id="CAB4817314.1"/>
    </source>
</evidence>
<feature type="domain" description="ABM" evidence="1">
    <location>
        <begin position="9"/>
        <end position="100"/>
    </location>
</feature>
<accession>A0A6J6Z9I7</accession>
<gene>
    <name evidence="2" type="ORF">UFOPK3001_01984</name>
    <name evidence="3" type="ORF">UFOPK3954_01052</name>
</gene>
<dbReference type="EMBL" id="CAFAAJ010000157">
    <property type="protein sequence ID" value="CAB4817314.1"/>
    <property type="molecule type" value="Genomic_DNA"/>
</dbReference>
<dbReference type="PANTHER" id="PTHR33336:SF3">
    <property type="entry name" value="ABM DOMAIN-CONTAINING PROTEIN"/>
    <property type="match status" value="1"/>
</dbReference>
<dbReference type="Pfam" id="PF03992">
    <property type="entry name" value="ABM"/>
    <property type="match status" value="1"/>
</dbReference>
<organism evidence="2">
    <name type="scientific">freshwater metagenome</name>
    <dbReference type="NCBI Taxonomy" id="449393"/>
    <lineage>
        <taxon>unclassified sequences</taxon>
        <taxon>metagenomes</taxon>
        <taxon>ecological metagenomes</taxon>
    </lineage>
</organism>
<dbReference type="SUPFAM" id="SSF54909">
    <property type="entry name" value="Dimeric alpha+beta barrel"/>
    <property type="match status" value="1"/>
</dbReference>
<protein>
    <submittedName>
        <fullName evidence="2">Unannotated protein</fullName>
    </submittedName>
</protein>